<dbReference type="InterPro" id="IPR027417">
    <property type="entry name" value="P-loop_NTPase"/>
</dbReference>
<evidence type="ECO:0000256" key="5">
    <source>
        <dbReference type="ARBA" id="ARBA00022737"/>
    </source>
</evidence>
<protein>
    <recommendedName>
        <fullName evidence="11">ABC transporter domain-containing protein</fullName>
    </recommendedName>
</protein>
<evidence type="ECO:0000256" key="2">
    <source>
        <dbReference type="ARBA" id="ARBA00008526"/>
    </source>
</evidence>
<dbReference type="GO" id="GO:0005524">
    <property type="term" value="F:ATP binding"/>
    <property type="evidence" value="ECO:0007669"/>
    <property type="project" value="UniProtKB-KW"/>
</dbReference>
<dbReference type="InterPro" id="IPR003439">
    <property type="entry name" value="ABC_transporter-like_ATP-bd"/>
</dbReference>
<keyword evidence="8 10" id="KW-1133">Transmembrane helix</keyword>
<evidence type="ECO:0000256" key="9">
    <source>
        <dbReference type="ARBA" id="ARBA00023136"/>
    </source>
</evidence>
<dbReference type="InterPro" id="IPR013525">
    <property type="entry name" value="ABC2_TM"/>
</dbReference>
<evidence type="ECO:0000259" key="11">
    <source>
        <dbReference type="PROSITE" id="PS50893"/>
    </source>
</evidence>
<evidence type="ECO:0000256" key="10">
    <source>
        <dbReference type="SAM" id="Phobius"/>
    </source>
</evidence>
<gene>
    <name evidence="12" type="ORF">CYMTET_29347</name>
</gene>
<evidence type="ECO:0000256" key="8">
    <source>
        <dbReference type="ARBA" id="ARBA00022989"/>
    </source>
</evidence>
<comment type="caution">
    <text evidence="12">The sequence shown here is derived from an EMBL/GenBank/DDBJ whole genome shotgun (WGS) entry which is preliminary data.</text>
</comment>
<evidence type="ECO:0000313" key="13">
    <source>
        <dbReference type="Proteomes" id="UP001190700"/>
    </source>
</evidence>
<dbReference type="GO" id="GO:0016887">
    <property type="term" value="F:ATP hydrolysis activity"/>
    <property type="evidence" value="ECO:0007669"/>
    <property type="project" value="InterPro"/>
</dbReference>
<dbReference type="GO" id="GO:0140359">
    <property type="term" value="F:ABC-type transporter activity"/>
    <property type="evidence" value="ECO:0007669"/>
    <property type="project" value="InterPro"/>
</dbReference>
<feature type="transmembrane region" description="Helical" evidence="10">
    <location>
        <begin position="231"/>
        <end position="250"/>
    </location>
</feature>
<keyword evidence="6" id="KW-0547">Nucleotide-binding</keyword>
<dbReference type="InterPro" id="IPR017871">
    <property type="entry name" value="ABC_transporter-like_CS"/>
</dbReference>
<evidence type="ECO:0000256" key="3">
    <source>
        <dbReference type="ARBA" id="ARBA00022448"/>
    </source>
</evidence>
<dbReference type="Pfam" id="PF00005">
    <property type="entry name" value="ABC_tran"/>
    <property type="match status" value="1"/>
</dbReference>
<dbReference type="GO" id="GO:0005319">
    <property type="term" value="F:lipid transporter activity"/>
    <property type="evidence" value="ECO:0007669"/>
    <property type="project" value="TreeGrafter"/>
</dbReference>
<dbReference type="AlphaFoldDB" id="A0AAE0FL60"/>
<dbReference type="PANTHER" id="PTHR19229">
    <property type="entry name" value="ATP-BINDING CASSETTE TRANSPORTER SUBFAMILY A ABCA"/>
    <property type="match status" value="1"/>
</dbReference>
<dbReference type="GO" id="GO:0016020">
    <property type="term" value="C:membrane"/>
    <property type="evidence" value="ECO:0007669"/>
    <property type="project" value="UniProtKB-SubCell"/>
</dbReference>
<feature type="transmembrane region" description="Helical" evidence="10">
    <location>
        <begin position="262"/>
        <end position="284"/>
    </location>
</feature>
<sequence>MEGVWADAVLACDTCAGQTNTQDGSKATCVDVDDITVTEACSSVVTSTVDAYILDYAESITPCNRAGSGYSCDALYVTDYVTESSEVAHATFDHSVYVSPTAFHPLPAGMRAASSALMRTLLGDKGSISVTSHPLPDPVWSIEEDEDVDNSMIVSIFIVIGVSVLSASFCVFLVWEKSNNAKHLQMVSGVNKFMFWATAYLCDMLIYLFVLIAIMIIFAAADLKAFKDDNLVACGVLFFFFGLSCIPLTYTLHFSFVSEMNALAFLMGSFFFFGLGTLLCNIILEAINNSSTKPVYEITEYTFRLLPHYCVSKGVYDIMQNHLRDSDKEKDVWDMHVTGAHILFMAIEAVVYFAITVLIEYNENSIFAVVARFMTPQRAEFAVTDDTPDDEDVAAETARVKEGVKDTDSVVLNGLCKTYPTGKVAVQPMNVAMPKGECFGLLGINGAGKTTTFKMLTGEFGPTAGDAFVRGRATDGSPAPMLSIISDLNQARQVLGYCPQFDGIQPNMTAREHLWFYATIRGVEASRINDMCEELIAKMNLSQYADKMAGTYSGGNKRKLSVAIALVGNPPIVLLDEPSTGMDPEARRFMWDVISASMKGRAMVLTSHSMEECEALCHRVGIMVSGKFQCLGSVQHLKNRFSEGYMLDMRAKPEDISKVIEGVQHQIGKDGGVEVAEQHETHVKFRITAQMRLSQIFGEIEKLRQEANVVDYSLSQTTLEQVFVRFASAQTEETALAPGLTDKGSKAVELTEITPSQGVVESHCVNIPNSVETP</sequence>
<proteinExistence type="inferred from homology"/>
<comment type="subcellular location">
    <subcellularLocation>
        <location evidence="1">Membrane</location>
        <topology evidence="1">Multi-pass membrane protein</topology>
    </subcellularLocation>
</comment>
<evidence type="ECO:0000256" key="6">
    <source>
        <dbReference type="ARBA" id="ARBA00022741"/>
    </source>
</evidence>
<evidence type="ECO:0000256" key="4">
    <source>
        <dbReference type="ARBA" id="ARBA00022692"/>
    </source>
</evidence>
<dbReference type="Pfam" id="PF12698">
    <property type="entry name" value="ABC2_membrane_3"/>
    <property type="match status" value="1"/>
</dbReference>
<feature type="transmembrane region" description="Helical" evidence="10">
    <location>
        <begin position="152"/>
        <end position="175"/>
    </location>
</feature>
<dbReference type="EMBL" id="LGRX02016689">
    <property type="protein sequence ID" value="KAK3261758.1"/>
    <property type="molecule type" value="Genomic_DNA"/>
</dbReference>
<accession>A0AAE0FL60</accession>
<feature type="domain" description="ABC transporter" evidence="11">
    <location>
        <begin position="410"/>
        <end position="650"/>
    </location>
</feature>
<dbReference type="Proteomes" id="UP001190700">
    <property type="component" value="Unassembled WGS sequence"/>
</dbReference>
<keyword evidence="7" id="KW-0067">ATP-binding</keyword>
<comment type="similarity">
    <text evidence="2">Belongs to the ABC transporter superfamily. ABCA family. CPR flippase (TC 3.A.1.211) subfamily.</text>
</comment>
<dbReference type="SMART" id="SM00382">
    <property type="entry name" value="AAA"/>
    <property type="match status" value="1"/>
</dbReference>
<dbReference type="Gene3D" id="3.40.50.300">
    <property type="entry name" value="P-loop containing nucleotide triphosphate hydrolases"/>
    <property type="match status" value="1"/>
</dbReference>
<dbReference type="CDD" id="cd03263">
    <property type="entry name" value="ABC_subfamily_A"/>
    <property type="match status" value="1"/>
</dbReference>
<reference evidence="12 13" key="1">
    <citation type="journal article" date="2015" name="Genome Biol. Evol.">
        <title>Comparative Genomics of a Bacterivorous Green Alga Reveals Evolutionary Causalities and Consequences of Phago-Mixotrophic Mode of Nutrition.</title>
        <authorList>
            <person name="Burns J.A."/>
            <person name="Paasch A."/>
            <person name="Narechania A."/>
            <person name="Kim E."/>
        </authorList>
    </citation>
    <scope>NUCLEOTIDE SEQUENCE [LARGE SCALE GENOMIC DNA]</scope>
    <source>
        <strain evidence="12 13">PLY_AMNH</strain>
    </source>
</reference>
<dbReference type="InterPro" id="IPR003593">
    <property type="entry name" value="AAA+_ATPase"/>
</dbReference>
<dbReference type="SUPFAM" id="SSF52540">
    <property type="entry name" value="P-loop containing nucleoside triphosphate hydrolases"/>
    <property type="match status" value="1"/>
</dbReference>
<dbReference type="PANTHER" id="PTHR19229:SF36">
    <property type="entry name" value="ATP-BINDING CASSETTE SUB-FAMILY A MEMBER 2"/>
    <property type="match status" value="1"/>
</dbReference>
<evidence type="ECO:0000313" key="12">
    <source>
        <dbReference type="EMBL" id="KAK3261758.1"/>
    </source>
</evidence>
<dbReference type="FunFam" id="3.40.50.300:FF:000335">
    <property type="entry name" value="ATP binding cassette subfamily A member 5"/>
    <property type="match status" value="1"/>
</dbReference>
<feature type="transmembrane region" description="Helical" evidence="10">
    <location>
        <begin position="338"/>
        <end position="359"/>
    </location>
</feature>
<evidence type="ECO:0000256" key="1">
    <source>
        <dbReference type="ARBA" id="ARBA00004141"/>
    </source>
</evidence>
<keyword evidence="5" id="KW-0677">Repeat</keyword>
<dbReference type="PROSITE" id="PS50893">
    <property type="entry name" value="ABC_TRANSPORTER_2"/>
    <property type="match status" value="1"/>
</dbReference>
<organism evidence="12 13">
    <name type="scientific">Cymbomonas tetramitiformis</name>
    <dbReference type="NCBI Taxonomy" id="36881"/>
    <lineage>
        <taxon>Eukaryota</taxon>
        <taxon>Viridiplantae</taxon>
        <taxon>Chlorophyta</taxon>
        <taxon>Pyramimonadophyceae</taxon>
        <taxon>Pyramimonadales</taxon>
        <taxon>Pyramimonadaceae</taxon>
        <taxon>Cymbomonas</taxon>
    </lineage>
</organism>
<name>A0AAE0FL60_9CHLO</name>
<keyword evidence="4 10" id="KW-0812">Transmembrane</keyword>
<keyword evidence="9 10" id="KW-0472">Membrane</keyword>
<keyword evidence="13" id="KW-1185">Reference proteome</keyword>
<feature type="transmembrane region" description="Helical" evidence="10">
    <location>
        <begin position="195"/>
        <end position="219"/>
    </location>
</feature>
<dbReference type="PROSITE" id="PS00211">
    <property type="entry name" value="ABC_TRANSPORTER_1"/>
    <property type="match status" value="1"/>
</dbReference>
<evidence type="ECO:0000256" key="7">
    <source>
        <dbReference type="ARBA" id="ARBA00022840"/>
    </source>
</evidence>
<dbReference type="InterPro" id="IPR026082">
    <property type="entry name" value="ABCA"/>
</dbReference>
<keyword evidence="3" id="KW-0813">Transport</keyword>